<dbReference type="Pfam" id="PF00403">
    <property type="entry name" value="HMA"/>
    <property type="match status" value="1"/>
</dbReference>
<gene>
    <name evidence="4" type="ORF">ACFQE9_07880</name>
</gene>
<sequence>MTDENGRDRDRCDRCRGTTEGRRDGPAAPSTSRVSPEAERTTFEVDGMECLGCPGRIEEALESIEGVHDATASHGTATVGIRYDDSRVSAQALESRLAAAGHAVESRDRAFRNRQARHWADARVAAGVMAGLMVAVSYATVIYPARHEWLLGPAIADHLRAGLGMTGGFSFHLNVAVLSGIVLFFAGRPMLDRGLEDLRSGRASPELAAAGLTVPTYLHGAAVVLAGPIGVVDLAALSIPVRFDVVVATVLVWLGLRHALGLSAPSASEVGPASEGARETRTPERTDAPARTDPTGEP</sequence>
<dbReference type="RefSeq" id="WP_379742870.1">
    <property type="nucleotide sequence ID" value="NZ_JBHSVN010000001.1"/>
</dbReference>
<dbReference type="AlphaFoldDB" id="A0ABD5UYV3"/>
<feature type="compositionally biased region" description="Basic and acidic residues" evidence="1">
    <location>
        <begin position="1"/>
        <end position="25"/>
    </location>
</feature>
<feature type="transmembrane region" description="Helical" evidence="2">
    <location>
        <begin position="207"/>
        <end position="229"/>
    </location>
</feature>
<evidence type="ECO:0000256" key="2">
    <source>
        <dbReference type="SAM" id="Phobius"/>
    </source>
</evidence>
<feature type="region of interest" description="Disordered" evidence="1">
    <location>
        <begin position="265"/>
        <end position="298"/>
    </location>
</feature>
<keyword evidence="2" id="KW-0472">Membrane</keyword>
<evidence type="ECO:0000313" key="5">
    <source>
        <dbReference type="Proteomes" id="UP001596296"/>
    </source>
</evidence>
<proteinExistence type="predicted"/>
<dbReference type="Proteomes" id="UP001596296">
    <property type="component" value="Unassembled WGS sequence"/>
</dbReference>
<keyword evidence="2" id="KW-1133">Transmembrane helix</keyword>
<dbReference type="InterPro" id="IPR036163">
    <property type="entry name" value="HMA_dom_sf"/>
</dbReference>
<feature type="transmembrane region" description="Helical" evidence="2">
    <location>
        <begin position="163"/>
        <end position="186"/>
    </location>
</feature>
<feature type="compositionally biased region" description="Basic and acidic residues" evidence="1">
    <location>
        <begin position="276"/>
        <end position="290"/>
    </location>
</feature>
<dbReference type="Gene3D" id="3.30.70.100">
    <property type="match status" value="1"/>
</dbReference>
<feature type="domain" description="HMA" evidence="3">
    <location>
        <begin position="39"/>
        <end position="105"/>
    </location>
</feature>
<organism evidence="4 5">
    <name type="scientific">Halopenitus salinus</name>
    <dbReference type="NCBI Taxonomy" id="1198295"/>
    <lineage>
        <taxon>Archaea</taxon>
        <taxon>Methanobacteriati</taxon>
        <taxon>Methanobacteriota</taxon>
        <taxon>Stenosarchaea group</taxon>
        <taxon>Halobacteria</taxon>
        <taxon>Halobacteriales</taxon>
        <taxon>Haloferacaceae</taxon>
        <taxon>Halopenitus</taxon>
    </lineage>
</organism>
<dbReference type="EMBL" id="JBHSXL010000006">
    <property type="protein sequence ID" value="MFC6892527.1"/>
    <property type="molecule type" value="Genomic_DNA"/>
</dbReference>
<feature type="transmembrane region" description="Helical" evidence="2">
    <location>
        <begin position="122"/>
        <end position="143"/>
    </location>
</feature>
<protein>
    <submittedName>
        <fullName evidence="4">Cation transporter</fullName>
    </submittedName>
</protein>
<feature type="transmembrane region" description="Helical" evidence="2">
    <location>
        <begin position="235"/>
        <end position="256"/>
    </location>
</feature>
<keyword evidence="2" id="KW-0812">Transmembrane</keyword>
<accession>A0ABD5UYV3</accession>
<reference evidence="4 5" key="1">
    <citation type="journal article" date="2019" name="Int. J. Syst. Evol. Microbiol.">
        <title>The Global Catalogue of Microorganisms (GCM) 10K type strain sequencing project: providing services to taxonomists for standard genome sequencing and annotation.</title>
        <authorList>
            <consortium name="The Broad Institute Genomics Platform"/>
            <consortium name="The Broad Institute Genome Sequencing Center for Infectious Disease"/>
            <person name="Wu L."/>
            <person name="Ma J."/>
        </authorList>
    </citation>
    <scope>NUCLEOTIDE SEQUENCE [LARGE SCALE GENOMIC DNA]</scope>
    <source>
        <strain evidence="4 5">SKJ47</strain>
    </source>
</reference>
<evidence type="ECO:0000256" key="1">
    <source>
        <dbReference type="SAM" id="MobiDB-lite"/>
    </source>
</evidence>
<name>A0ABD5UYV3_9EURY</name>
<dbReference type="InterPro" id="IPR006121">
    <property type="entry name" value="HMA_dom"/>
</dbReference>
<evidence type="ECO:0000313" key="4">
    <source>
        <dbReference type="EMBL" id="MFC6892527.1"/>
    </source>
</evidence>
<dbReference type="SUPFAM" id="SSF55008">
    <property type="entry name" value="HMA, heavy metal-associated domain"/>
    <property type="match status" value="1"/>
</dbReference>
<dbReference type="CDD" id="cd00371">
    <property type="entry name" value="HMA"/>
    <property type="match status" value="1"/>
</dbReference>
<dbReference type="PROSITE" id="PS50846">
    <property type="entry name" value="HMA_2"/>
    <property type="match status" value="1"/>
</dbReference>
<keyword evidence="5" id="KW-1185">Reference proteome</keyword>
<feature type="region of interest" description="Disordered" evidence="1">
    <location>
        <begin position="1"/>
        <end position="41"/>
    </location>
</feature>
<evidence type="ECO:0000259" key="3">
    <source>
        <dbReference type="PROSITE" id="PS50846"/>
    </source>
</evidence>
<comment type="caution">
    <text evidence="4">The sequence shown here is derived from an EMBL/GenBank/DDBJ whole genome shotgun (WGS) entry which is preliminary data.</text>
</comment>